<protein>
    <recommendedName>
        <fullName evidence="3">Core-binding (CB) domain-containing protein</fullName>
    </recommendedName>
</protein>
<dbReference type="SUPFAM" id="SSF47823">
    <property type="entry name" value="lambda integrase-like, N-terminal domain"/>
    <property type="match status" value="1"/>
</dbReference>
<keyword evidence="5" id="KW-1185">Reference proteome</keyword>
<keyword evidence="1 2" id="KW-0238">DNA-binding</keyword>
<evidence type="ECO:0000259" key="3">
    <source>
        <dbReference type="PROSITE" id="PS51900"/>
    </source>
</evidence>
<organism evidence="4 5">
    <name type="scientific">Hoyosella altamirensis</name>
    <dbReference type="NCBI Taxonomy" id="616997"/>
    <lineage>
        <taxon>Bacteria</taxon>
        <taxon>Bacillati</taxon>
        <taxon>Actinomycetota</taxon>
        <taxon>Actinomycetes</taxon>
        <taxon>Mycobacteriales</taxon>
        <taxon>Hoyosellaceae</taxon>
        <taxon>Hoyosella</taxon>
    </lineage>
</organism>
<dbReference type="Gene3D" id="1.10.150.130">
    <property type="match status" value="1"/>
</dbReference>
<evidence type="ECO:0000313" key="4">
    <source>
        <dbReference type="EMBL" id="MBB3040037.1"/>
    </source>
</evidence>
<feature type="domain" description="Core-binding (CB)" evidence="3">
    <location>
        <begin position="18"/>
        <end position="111"/>
    </location>
</feature>
<dbReference type="EMBL" id="JACHWS010000006">
    <property type="protein sequence ID" value="MBB3040037.1"/>
    <property type="molecule type" value="Genomic_DNA"/>
</dbReference>
<dbReference type="OrthoDB" id="9815875at2"/>
<gene>
    <name evidence="4" type="ORF">FHU29_004532</name>
</gene>
<proteinExistence type="predicted"/>
<reference evidence="4 5" key="1">
    <citation type="submission" date="2020-08" db="EMBL/GenBank/DDBJ databases">
        <title>Sequencing the genomes of 1000 actinobacteria strains.</title>
        <authorList>
            <person name="Klenk H.-P."/>
        </authorList>
    </citation>
    <scope>NUCLEOTIDE SEQUENCE [LARGE SCALE GENOMIC DNA]</scope>
    <source>
        <strain evidence="4 5">DSM 45258</strain>
    </source>
</reference>
<name>A0A839RUR0_9ACTN</name>
<evidence type="ECO:0000313" key="5">
    <source>
        <dbReference type="Proteomes" id="UP000567922"/>
    </source>
</evidence>
<evidence type="ECO:0000256" key="1">
    <source>
        <dbReference type="ARBA" id="ARBA00023125"/>
    </source>
</evidence>
<dbReference type="AlphaFoldDB" id="A0A839RUR0"/>
<dbReference type="PROSITE" id="PS51900">
    <property type="entry name" value="CB"/>
    <property type="match status" value="1"/>
</dbReference>
<dbReference type="InterPro" id="IPR044068">
    <property type="entry name" value="CB"/>
</dbReference>
<evidence type="ECO:0000256" key="2">
    <source>
        <dbReference type="PROSITE-ProRule" id="PRU01248"/>
    </source>
</evidence>
<dbReference type="InterPro" id="IPR010998">
    <property type="entry name" value="Integrase_recombinase_N"/>
</dbReference>
<accession>A0A839RUR0</accession>
<comment type="caution">
    <text evidence="4">The sequence shown here is derived from an EMBL/GenBank/DDBJ whole genome shotgun (WGS) entry which is preliminary data.</text>
</comment>
<sequence length="191" mass="20647">MTTLDRPPAGGAAPGVLSDEATFRAEYGARMRQALCAPNTPRAYKSDRTHFETWCEKREITALPAGEQTLIGYLLYWGDSAATRHSDDELLSPVTLARRISGLKAWHAATSQPWPQYRSGEDNLLDYTLDYIARAQKATPGRARALSLQKLDAAARALPATPLGRRNKAICSPGSTAHSAAPNSSALTLPT</sequence>
<dbReference type="RefSeq" id="WP_064442653.1">
    <property type="nucleotide sequence ID" value="NZ_BDDI01000033.1"/>
</dbReference>
<dbReference type="GO" id="GO:0003677">
    <property type="term" value="F:DNA binding"/>
    <property type="evidence" value="ECO:0007669"/>
    <property type="project" value="UniProtKB-UniRule"/>
</dbReference>
<dbReference type="Proteomes" id="UP000567922">
    <property type="component" value="Unassembled WGS sequence"/>
</dbReference>